<evidence type="ECO:0000256" key="1">
    <source>
        <dbReference type="SAM" id="MobiDB-lite"/>
    </source>
</evidence>
<feature type="region of interest" description="Disordered" evidence="1">
    <location>
        <begin position="56"/>
        <end position="83"/>
    </location>
</feature>
<reference evidence="2" key="1">
    <citation type="submission" date="2022-11" db="EMBL/GenBank/DDBJ databases">
        <title>Genome Resource of Sclerotinia nivalis Strain SnTB1, a Plant Pathogen Isolated from American Ginseng.</title>
        <authorList>
            <person name="Fan S."/>
        </authorList>
    </citation>
    <scope>NUCLEOTIDE SEQUENCE</scope>
    <source>
        <strain evidence="2">SnTB1</strain>
    </source>
</reference>
<gene>
    <name evidence="2" type="ORF">OCU04_008832</name>
</gene>
<dbReference type="AlphaFoldDB" id="A0A9X0AGA1"/>
<accession>A0A9X0AGA1</accession>
<dbReference type="OrthoDB" id="3545774at2759"/>
<proteinExistence type="predicted"/>
<evidence type="ECO:0000313" key="3">
    <source>
        <dbReference type="Proteomes" id="UP001152300"/>
    </source>
</evidence>
<feature type="region of interest" description="Disordered" evidence="1">
    <location>
        <begin position="120"/>
        <end position="142"/>
    </location>
</feature>
<feature type="compositionally biased region" description="Basic and acidic residues" evidence="1">
    <location>
        <begin position="120"/>
        <end position="135"/>
    </location>
</feature>
<protein>
    <submittedName>
        <fullName evidence="2">Uncharacterized protein</fullName>
    </submittedName>
</protein>
<evidence type="ECO:0000313" key="2">
    <source>
        <dbReference type="EMBL" id="KAJ8062286.1"/>
    </source>
</evidence>
<dbReference type="EMBL" id="JAPEIS010000010">
    <property type="protein sequence ID" value="KAJ8062286.1"/>
    <property type="molecule type" value="Genomic_DNA"/>
</dbReference>
<name>A0A9X0AGA1_9HELO</name>
<organism evidence="2 3">
    <name type="scientific">Sclerotinia nivalis</name>
    <dbReference type="NCBI Taxonomy" id="352851"/>
    <lineage>
        <taxon>Eukaryota</taxon>
        <taxon>Fungi</taxon>
        <taxon>Dikarya</taxon>
        <taxon>Ascomycota</taxon>
        <taxon>Pezizomycotina</taxon>
        <taxon>Leotiomycetes</taxon>
        <taxon>Helotiales</taxon>
        <taxon>Sclerotiniaceae</taxon>
        <taxon>Sclerotinia</taxon>
    </lineage>
</organism>
<comment type="caution">
    <text evidence="2">The sequence shown here is derived from an EMBL/GenBank/DDBJ whole genome shotgun (WGS) entry which is preliminary data.</text>
</comment>
<keyword evidence="3" id="KW-1185">Reference proteome</keyword>
<feature type="region of interest" description="Disordered" evidence="1">
    <location>
        <begin position="88"/>
        <end position="107"/>
    </location>
</feature>
<dbReference type="Proteomes" id="UP001152300">
    <property type="component" value="Unassembled WGS sequence"/>
</dbReference>
<sequence>MIKDTKISQYIQTSIRLPRFKHLTFCTLLRVPRKESLIHIAVPLAHLARLAFVPRSYSNPKSSMSSSRKDMNSKAQVASKEKPHTSIFTEVNIDVGPSRRPPPIYVKDPRNVCFDDMEEVRKSDARHDTKSKEKSGCACLMM</sequence>
<feature type="compositionally biased region" description="Low complexity" evidence="1">
    <location>
        <begin position="56"/>
        <end position="66"/>
    </location>
</feature>